<accession>A0ABU5EZ78</accession>
<evidence type="ECO:0000256" key="1">
    <source>
        <dbReference type="SAM" id="MobiDB-lite"/>
    </source>
</evidence>
<feature type="region of interest" description="Disordered" evidence="1">
    <location>
        <begin position="91"/>
        <end position="112"/>
    </location>
</feature>
<dbReference type="Proteomes" id="UP001272242">
    <property type="component" value="Unassembled WGS sequence"/>
</dbReference>
<dbReference type="Gene3D" id="2.60.40.10">
    <property type="entry name" value="Immunoglobulins"/>
    <property type="match status" value="1"/>
</dbReference>
<evidence type="ECO:0000256" key="2">
    <source>
        <dbReference type="SAM" id="SignalP"/>
    </source>
</evidence>
<dbReference type="EMBL" id="JAXBLV010000178">
    <property type="protein sequence ID" value="MDY3560405.1"/>
    <property type="molecule type" value="Genomic_DNA"/>
</dbReference>
<protein>
    <submittedName>
        <fullName evidence="3">Carboxypeptidase-like regulatory domain-containing protein</fullName>
    </submittedName>
</protein>
<evidence type="ECO:0000313" key="3">
    <source>
        <dbReference type="EMBL" id="MDY3560405.1"/>
    </source>
</evidence>
<feature type="chain" id="PRO_5046905386" evidence="2">
    <location>
        <begin position="22"/>
        <end position="130"/>
    </location>
</feature>
<feature type="signal peptide" evidence="2">
    <location>
        <begin position="1"/>
        <end position="21"/>
    </location>
</feature>
<keyword evidence="4" id="KW-1185">Reference proteome</keyword>
<dbReference type="PROSITE" id="PS51257">
    <property type="entry name" value="PROKAR_LIPOPROTEIN"/>
    <property type="match status" value="1"/>
</dbReference>
<gene>
    <name evidence="3" type="ORF">R5W23_001639</name>
</gene>
<dbReference type="RefSeq" id="WP_320686986.1">
    <property type="nucleotide sequence ID" value="NZ_JAXBLV010000178.1"/>
</dbReference>
<evidence type="ECO:0000313" key="4">
    <source>
        <dbReference type="Proteomes" id="UP001272242"/>
    </source>
</evidence>
<dbReference type="InterPro" id="IPR013783">
    <property type="entry name" value="Ig-like_fold"/>
</dbReference>
<dbReference type="SUPFAM" id="SSF49478">
    <property type="entry name" value="Cna protein B-type domain"/>
    <property type="match status" value="1"/>
</dbReference>
<sequence>MTIWRTVATLGAVAVALGSTACSSSDFRLPATSLSGKVTVNGKPLSGGVVTAYRGSSKVMEASIEVDGNYTFADPPSGEYYITVTKTDTPSTYSRPVRLPTKYADPGSSGLRATVVSDRHNTQDLPLSTK</sequence>
<keyword evidence="2" id="KW-0732">Signal</keyword>
<comment type="caution">
    <text evidence="3">The sequence shown here is derived from an EMBL/GenBank/DDBJ whole genome shotgun (WGS) entry which is preliminary data.</text>
</comment>
<organism evidence="3 4">
    <name type="scientific">Gemmata algarum</name>
    <dbReference type="NCBI Taxonomy" id="2975278"/>
    <lineage>
        <taxon>Bacteria</taxon>
        <taxon>Pseudomonadati</taxon>
        <taxon>Planctomycetota</taxon>
        <taxon>Planctomycetia</taxon>
        <taxon>Gemmatales</taxon>
        <taxon>Gemmataceae</taxon>
        <taxon>Gemmata</taxon>
    </lineage>
</organism>
<reference evidence="4" key="1">
    <citation type="journal article" date="2023" name="Mar. Drugs">
        <title>Gemmata algarum, a Novel Planctomycete Isolated from an Algal Mat, Displays Antimicrobial Activity.</title>
        <authorList>
            <person name="Kumar G."/>
            <person name="Kallscheuer N."/>
            <person name="Kashif M."/>
            <person name="Ahamad S."/>
            <person name="Jagadeeshwari U."/>
            <person name="Pannikurungottu S."/>
            <person name="Haufschild T."/>
            <person name="Kabuu M."/>
            <person name="Sasikala C."/>
            <person name="Jogler C."/>
            <person name="Ramana C."/>
        </authorList>
    </citation>
    <scope>NUCLEOTIDE SEQUENCE [LARGE SCALE GENOMIC DNA]</scope>
    <source>
        <strain evidence="4">JC673</strain>
    </source>
</reference>
<name>A0ABU5EZ78_9BACT</name>
<proteinExistence type="predicted"/>